<comment type="caution">
    <text evidence="1">The sequence shown here is derived from an EMBL/GenBank/DDBJ whole genome shotgun (WGS) entry which is preliminary data.</text>
</comment>
<gene>
    <name evidence="1" type="ORF">HZH66_011445</name>
</gene>
<accession>A0A834JEW7</accession>
<proteinExistence type="predicted"/>
<reference evidence="1" key="1">
    <citation type="journal article" date="2020" name="G3 (Bethesda)">
        <title>High-Quality Assemblies for Three Invasive Social Wasps from the &lt;i&gt;Vespula&lt;/i&gt; Genus.</title>
        <authorList>
            <person name="Harrop T.W.R."/>
            <person name="Guhlin J."/>
            <person name="McLaughlin G.M."/>
            <person name="Permina E."/>
            <person name="Stockwell P."/>
            <person name="Gilligan J."/>
            <person name="Le Lec M.F."/>
            <person name="Gruber M.A.M."/>
            <person name="Quinn O."/>
            <person name="Lovegrove M."/>
            <person name="Duncan E.J."/>
            <person name="Remnant E.J."/>
            <person name="Van Eeckhoven J."/>
            <person name="Graham B."/>
            <person name="Knapp R.A."/>
            <person name="Langford K.W."/>
            <person name="Kronenberg Z."/>
            <person name="Press M.O."/>
            <person name="Eacker S.M."/>
            <person name="Wilson-Rankin E.E."/>
            <person name="Purcell J."/>
            <person name="Lester P.J."/>
            <person name="Dearden P.K."/>
        </authorList>
    </citation>
    <scope>NUCLEOTIDE SEQUENCE</scope>
    <source>
        <strain evidence="1">Marl-1</strain>
    </source>
</reference>
<dbReference type="EMBL" id="JACSEA010000013">
    <property type="protein sequence ID" value="KAF7386993.1"/>
    <property type="molecule type" value="Genomic_DNA"/>
</dbReference>
<name>A0A834JEW7_VESVU</name>
<sequence>MSLAMLVISFQRNSTSPNDDLSEESNDDVSILKCLPIFSATNGIQLISRKLIGERDFFLKDFFEEVSGAHKVLGCPKNFLSALGCFIWYLYKHETLFVKHCGHYLQSSRQLS</sequence>
<evidence type="ECO:0000313" key="1">
    <source>
        <dbReference type="EMBL" id="KAF7386993.1"/>
    </source>
</evidence>
<dbReference type="Proteomes" id="UP000614350">
    <property type="component" value="Unassembled WGS sequence"/>
</dbReference>
<dbReference type="AlphaFoldDB" id="A0A834JEW7"/>
<keyword evidence="2" id="KW-1185">Reference proteome</keyword>
<organism evidence="1 2">
    <name type="scientific">Vespula vulgaris</name>
    <name type="common">Yellow jacket</name>
    <name type="synonym">Wasp</name>
    <dbReference type="NCBI Taxonomy" id="7454"/>
    <lineage>
        <taxon>Eukaryota</taxon>
        <taxon>Metazoa</taxon>
        <taxon>Ecdysozoa</taxon>
        <taxon>Arthropoda</taxon>
        <taxon>Hexapoda</taxon>
        <taxon>Insecta</taxon>
        <taxon>Pterygota</taxon>
        <taxon>Neoptera</taxon>
        <taxon>Endopterygota</taxon>
        <taxon>Hymenoptera</taxon>
        <taxon>Apocrita</taxon>
        <taxon>Aculeata</taxon>
        <taxon>Vespoidea</taxon>
        <taxon>Vespidae</taxon>
        <taxon>Vespinae</taxon>
        <taxon>Vespula</taxon>
    </lineage>
</organism>
<evidence type="ECO:0000313" key="2">
    <source>
        <dbReference type="Proteomes" id="UP000614350"/>
    </source>
</evidence>
<protein>
    <submittedName>
        <fullName evidence="1">Uncharacterized protein</fullName>
    </submittedName>
</protein>